<dbReference type="STRING" id="1423778.FC70_GL000494"/>
<proteinExistence type="predicted"/>
<protein>
    <recommendedName>
        <fullName evidence="2">Replication-associated protein ORF2/G2P domain-containing protein</fullName>
    </recommendedName>
</protein>
<organism evidence="3 4">
    <name type="scientific">Paucilactobacillus oligofermentans DSM 15707 = LMG 22743</name>
    <dbReference type="NCBI Taxonomy" id="1423778"/>
    <lineage>
        <taxon>Bacteria</taxon>
        <taxon>Bacillati</taxon>
        <taxon>Bacillota</taxon>
        <taxon>Bacilli</taxon>
        <taxon>Lactobacillales</taxon>
        <taxon>Lactobacillaceae</taxon>
        <taxon>Paucilactobacillus</taxon>
    </lineage>
</organism>
<evidence type="ECO:0000256" key="1">
    <source>
        <dbReference type="SAM" id="MobiDB-lite"/>
    </source>
</evidence>
<dbReference type="EMBL" id="AZFE01000030">
    <property type="protein sequence ID" value="KRL55909.1"/>
    <property type="molecule type" value="Genomic_DNA"/>
</dbReference>
<evidence type="ECO:0000259" key="2">
    <source>
        <dbReference type="Pfam" id="PF23343"/>
    </source>
</evidence>
<feature type="region of interest" description="Disordered" evidence="1">
    <location>
        <begin position="1"/>
        <end position="35"/>
    </location>
</feature>
<dbReference type="Pfam" id="PF23343">
    <property type="entry name" value="REP_ORF2-G2P"/>
    <property type="match status" value="1"/>
</dbReference>
<feature type="domain" description="Replication-associated protein ORF2/G2P" evidence="2">
    <location>
        <begin position="57"/>
        <end position="179"/>
    </location>
</feature>
<evidence type="ECO:0000313" key="4">
    <source>
        <dbReference type="Proteomes" id="UP000051697"/>
    </source>
</evidence>
<reference evidence="3 4" key="1">
    <citation type="journal article" date="2015" name="Genome Announc.">
        <title>Expanding the biotechnology potential of lactobacilli through comparative genomics of 213 strains and associated genera.</title>
        <authorList>
            <person name="Sun Z."/>
            <person name="Harris H.M."/>
            <person name="McCann A."/>
            <person name="Guo C."/>
            <person name="Argimon S."/>
            <person name="Zhang W."/>
            <person name="Yang X."/>
            <person name="Jeffery I.B."/>
            <person name="Cooney J.C."/>
            <person name="Kagawa T.F."/>
            <person name="Liu W."/>
            <person name="Song Y."/>
            <person name="Salvetti E."/>
            <person name="Wrobel A."/>
            <person name="Rasinkangas P."/>
            <person name="Parkhill J."/>
            <person name="Rea M.C."/>
            <person name="O'Sullivan O."/>
            <person name="Ritari J."/>
            <person name="Douillard F.P."/>
            <person name="Paul Ross R."/>
            <person name="Yang R."/>
            <person name="Briner A.E."/>
            <person name="Felis G.E."/>
            <person name="de Vos W.M."/>
            <person name="Barrangou R."/>
            <person name="Klaenhammer T.R."/>
            <person name="Caufield P.W."/>
            <person name="Cui Y."/>
            <person name="Zhang H."/>
            <person name="O'Toole P.W."/>
        </authorList>
    </citation>
    <scope>NUCLEOTIDE SEQUENCE [LARGE SCALE GENOMIC DNA]</scope>
    <source>
        <strain evidence="3 4">DSM 15707</strain>
    </source>
</reference>
<dbReference type="InterPro" id="IPR056906">
    <property type="entry name" value="ORF2/G2P_dom"/>
</dbReference>
<gene>
    <name evidence="3" type="ORF">FC70_GL000494</name>
</gene>
<sequence length="261" mass="30916">MEVDIIPRNLEDERTRSGRSRKRKEKVTAPAQSNLNDKNARRYLVELGNGNFDENDIYLTLTYEDLSRPKTIQEAEKNVTNFLRRLKAKRKRNKLDSLKYILVTEYVQNEDGEFTKKIHHHLIINGGISRDELESMWSIKVPGQKKRKVLGYANARRLQPDESLVGNGIERLMNYLSKDPKGKKRWSSSRNLKRPIMRKNDSKYYTSTIKKAHKSPDMGMSLFKKKYPNYEIVDNIKWEYNEMTGWHVYLKMWKKSTERVI</sequence>
<evidence type="ECO:0000313" key="3">
    <source>
        <dbReference type="EMBL" id="KRL55909.1"/>
    </source>
</evidence>
<accession>A0A0R1RPH1</accession>
<keyword evidence="4" id="KW-1185">Reference proteome</keyword>
<dbReference type="PATRIC" id="fig|1423778.4.peg.515"/>
<name>A0A0R1RPH1_9LACO</name>
<comment type="caution">
    <text evidence="3">The sequence shown here is derived from an EMBL/GenBank/DDBJ whole genome shotgun (WGS) entry which is preliminary data.</text>
</comment>
<dbReference type="AlphaFoldDB" id="A0A0R1RPH1"/>
<dbReference type="Proteomes" id="UP000051697">
    <property type="component" value="Unassembled WGS sequence"/>
</dbReference>